<evidence type="ECO:0000313" key="4">
    <source>
        <dbReference type="Proteomes" id="UP000011511"/>
    </source>
</evidence>
<evidence type="ECO:0000256" key="1">
    <source>
        <dbReference type="HAMAP-Rule" id="MF_02130"/>
    </source>
</evidence>
<comment type="subunit">
    <text evidence="1">Homotetramer.</text>
</comment>
<dbReference type="HAMAP" id="MF_02130">
    <property type="entry name" value="DHNA_arch"/>
    <property type="match status" value="1"/>
</dbReference>
<dbReference type="GO" id="GO:0046656">
    <property type="term" value="P:folic acid biosynthetic process"/>
    <property type="evidence" value="ECO:0007669"/>
    <property type="project" value="UniProtKB-KW"/>
</dbReference>
<feature type="domain" description="Dihydroneopterin aldolase MtpD C-terminal" evidence="2">
    <location>
        <begin position="26"/>
        <end position="133"/>
    </location>
</feature>
<organism evidence="3 4">
    <name type="scientific">Natrinema altunense (strain JCM 12890 / CGMCC 1.3731 / AJ2)</name>
    <dbReference type="NCBI Taxonomy" id="1227494"/>
    <lineage>
        <taxon>Archaea</taxon>
        <taxon>Methanobacteriati</taxon>
        <taxon>Methanobacteriota</taxon>
        <taxon>Stenosarchaea group</taxon>
        <taxon>Halobacteria</taxon>
        <taxon>Halobacteriales</taxon>
        <taxon>Natrialbaceae</taxon>
        <taxon>Natrinema</taxon>
    </lineage>
</organism>
<dbReference type="AlphaFoldDB" id="M0A2J2"/>
<dbReference type="SUPFAM" id="SSF143560">
    <property type="entry name" value="MK0786-like"/>
    <property type="match status" value="1"/>
</dbReference>
<dbReference type="Gene3D" id="3.30.1300.20">
    <property type="entry name" value="7,8-dihydroneopterin aldolase (MptD)"/>
    <property type="match status" value="1"/>
</dbReference>
<dbReference type="GO" id="GO:0046654">
    <property type="term" value="P:tetrahydrofolate biosynthetic process"/>
    <property type="evidence" value="ECO:0007669"/>
    <property type="project" value="UniProtKB-UniRule"/>
</dbReference>
<comment type="catalytic activity">
    <reaction evidence="1">
        <text>7,8-dihydroneopterin = 6-hydroxymethyl-7,8-dihydropterin + glycolaldehyde</text>
        <dbReference type="Rhea" id="RHEA:10540"/>
        <dbReference type="ChEBI" id="CHEBI:17001"/>
        <dbReference type="ChEBI" id="CHEBI:17071"/>
        <dbReference type="ChEBI" id="CHEBI:44841"/>
        <dbReference type="EC" id="4.1.2.25"/>
    </reaction>
</comment>
<comment type="caution">
    <text evidence="3">The sequence shown here is derived from an EMBL/GenBank/DDBJ whole genome shotgun (WGS) entry which is preliminary data.</text>
</comment>
<feature type="binding site" evidence="1">
    <location>
        <position position="34"/>
    </location>
    <ligand>
        <name>substrate</name>
    </ligand>
</feature>
<name>M0A2J2_NATA2</name>
<dbReference type="GO" id="GO:0004150">
    <property type="term" value="F:dihydroneopterin aldolase activity"/>
    <property type="evidence" value="ECO:0007669"/>
    <property type="project" value="UniProtKB-UniRule"/>
</dbReference>
<comment type="similarity">
    <text evidence="1">Belongs to the archaeal dihydroneopterin aldolase family.</text>
</comment>
<dbReference type="eggNOG" id="arCOG04705">
    <property type="taxonomic scope" value="Archaea"/>
</dbReference>
<keyword evidence="1" id="KW-0456">Lyase</keyword>
<dbReference type="InterPro" id="IPR027508">
    <property type="entry name" value="DHN_aldolase_MptD"/>
</dbReference>
<dbReference type="Pfam" id="PF04038">
    <property type="entry name" value="DHNA"/>
    <property type="match status" value="1"/>
</dbReference>
<dbReference type="InterPro" id="IPR036839">
    <property type="entry name" value="MptD_sf"/>
</dbReference>
<evidence type="ECO:0000259" key="2">
    <source>
        <dbReference type="Pfam" id="PF04038"/>
    </source>
</evidence>
<sequence>MTPTAIAIPFHAALECSSMSTDTTPTDAEAACFEAGIKFGSLYHQFAGTPVSPDTAPSLATAMADAIENQPHCREVTVDVRTDELEAALAESAADYTELTGRFLEVEIVVDYEDCVVVTRMEMEDGYPLMRLESVRE</sequence>
<evidence type="ECO:0000313" key="3">
    <source>
        <dbReference type="EMBL" id="ELY91563.1"/>
    </source>
</evidence>
<gene>
    <name evidence="1" type="primary">mptD</name>
    <name evidence="3" type="ORF">C485_01005</name>
</gene>
<dbReference type="UniPathway" id="UPA00077">
    <property type="reaction ID" value="UER00154"/>
</dbReference>
<reference evidence="3 4" key="1">
    <citation type="journal article" date="2014" name="PLoS Genet.">
        <title>Phylogenetically driven sequencing of extremely halophilic archaea reveals strategies for static and dynamic osmo-response.</title>
        <authorList>
            <person name="Becker E.A."/>
            <person name="Seitzer P.M."/>
            <person name="Tritt A."/>
            <person name="Larsen D."/>
            <person name="Krusor M."/>
            <person name="Yao A.I."/>
            <person name="Wu D."/>
            <person name="Madern D."/>
            <person name="Eisen J.A."/>
            <person name="Darling A.E."/>
            <person name="Facciotti M.T."/>
        </authorList>
    </citation>
    <scope>NUCLEOTIDE SEQUENCE [LARGE SCALE GENOMIC DNA]</scope>
    <source>
        <strain evidence="3 4">JCM 12890</strain>
    </source>
</reference>
<dbReference type="InterPro" id="IPR007181">
    <property type="entry name" value="MtpD_C"/>
</dbReference>
<proteinExistence type="inferred from homology"/>
<comment type="pathway">
    <text evidence="1">Cofactor biosynthesis; tetrahydrofolate biosynthesis; 2-amino-4-hydroxy-6-hydroxymethyl-7,8-dihydropteridine diphosphate from 7,8-dihydroneopterin triphosphate: step 3/4.</text>
</comment>
<accession>M0A2J2</accession>
<comment type="function">
    <text evidence="1">Catalyzes the conversion of 7,8-dihydroneopterin (H2Neo) to 6-hydroxymethyl-7,8-dihydropterin (6-HMD).</text>
</comment>
<feature type="binding site" evidence="1">
    <location>
        <position position="130"/>
    </location>
    <ligand>
        <name>substrate</name>
    </ligand>
</feature>
<dbReference type="Proteomes" id="UP000011511">
    <property type="component" value="Unassembled WGS sequence"/>
</dbReference>
<protein>
    <recommendedName>
        <fullName evidence="1">Dihydroneopterin aldolase</fullName>
        <shortName evidence="1">DHNA</shortName>
        <ecNumber evidence="1">4.1.2.25</ecNumber>
    </recommendedName>
    <alternativeName>
        <fullName evidence="1">7,8-dihydroneopterin aldolase</fullName>
    </alternativeName>
</protein>
<keyword evidence="4" id="KW-1185">Reference proteome</keyword>
<keyword evidence="1" id="KW-0289">Folate biosynthesis</keyword>
<dbReference type="EMBL" id="AOIK01000003">
    <property type="protein sequence ID" value="ELY91563.1"/>
    <property type="molecule type" value="Genomic_DNA"/>
</dbReference>
<dbReference type="EC" id="4.1.2.25" evidence="1"/>
<dbReference type="PATRIC" id="fig|1227494.3.peg.189"/>